<evidence type="ECO:0000313" key="16">
    <source>
        <dbReference type="EMBL" id="SPP86430.1"/>
    </source>
</evidence>
<keyword evidence="6 13" id="KW-0547">Nucleotide-binding</keyword>
<evidence type="ECO:0000256" key="3">
    <source>
        <dbReference type="ARBA" id="ARBA00012837"/>
    </source>
</evidence>
<dbReference type="Gene3D" id="3.30.1360.70">
    <property type="entry name" value="Arginyl tRNA synthetase N-terminal domain"/>
    <property type="match status" value="1"/>
</dbReference>
<sequence length="665" mass="75589">MSELALELRTLSDLERKTEELSSQINSVARGDFHVEVDDDLIKLKATNNKLKHRLSLIRESIAQELKSSVMEVTESFSITEHLETVFAQAFAIAFPEYGNVPVIIAPVNSASAKYGDYQCNNAMGLAKKMKEMGVNKTPREIANELLKACPASPIINKLEVGGAGFVNVFLSKDYAAKALQNILRSGIKPPRVPKQRVLVDFSSPNIAKQMHVGHLRSTIIGESISRLLEFLQHDVIRINHIGDWGTQFGMLIAHLEDRFPDFLNVSPPIGDLQSFYKESKKRFDTDEEFKKRAYNRVVSLQNGEANSRKAWTLICDVSRKEFQTIYDRLDITVKERGESFYQSHMLSVVDFLRKKNMLEEDEGRQIMWSDEGKSGVPLTIVKSDGGFTYDTSDMAAIRHRIDEEQCTWIIYVVDSGQSTHFNTIFKAAERCGILNPTIHRVNHVQFGVVLGEDGKKFKTRSGDTVKLSDLLNEGMKRSLEQLSSRGRDKILTPDELIEAQEAVAYGCIKYSDLSHNRISDYVFSFDKMLDDRGNTAVYLLYTYTRICSISRKLSEDVSNLKTILDTVEIVLDHEKEWKLAKTLLKIHDILLKCSKDLFLHFLCEFCFEVCAVFTEFYDSCYCIKKNKDGEIVEVNYSRILMCEATAAVLRQCFYILGLKPVSKL</sequence>
<evidence type="ECO:0000259" key="14">
    <source>
        <dbReference type="SMART" id="SM00836"/>
    </source>
</evidence>
<keyword evidence="9 13" id="KW-0030">Aminoacyl-tRNA synthetase</keyword>
<dbReference type="SMART" id="SM00836">
    <property type="entry name" value="DALR_1"/>
    <property type="match status" value="1"/>
</dbReference>
<evidence type="ECO:0000256" key="7">
    <source>
        <dbReference type="ARBA" id="ARBA00022840"/>
    </source>
</evidence>
<dbReference type="Proteomes" id="UP000268350">
    <property type="component" value="Unassembled WGS sequence"/>
</dbReference>
<evidence type="ECO:0000256" key="5">
    <source>
        <dbReference type="ARBA" id="ARBA00022598"/>
    </source>
</evidence>
<dbReference type="SMART" id="SM01016">
    <property type="entry name" value="Arg_tRNA_synt_N"/>
    <property type="match status" value="1"/>
</dbReference>
<dbReference type="AlphaFoldDB" id="A0A3B0KDR7"/>
<comment type="subcellular location">
    <subcellularLocation>
        <location evidence="1">Cytoplasm</location>
        <location evidence="1">Cytosol</location>
    </subcellularLocation>
</comment>
<dbReference type="InterPro" id="IPR036695">
    <property type="entry name" value="Arg-tRNA-synth_N_sf"/>
</dbReference>
<protein>
    <recommendedName>
        <fullName evidence="12">Probable arginine--tRNA ligase, cytoplasmic</fullName>
        <ecNumber evidence="3">6.1.1.19</ecNumber>
    </recommendedName>
    <alternativeName>
        <fullName evidence="10">Arginyl-tRNA synthetase</fullName>
    </alternativeName>
</protein>
<dbReference type="InterPro" id="IPR014729">
    <property type="entry name" value="Rossmann-like_a/b/a_fold"/>
</dbReference>
<dbReference type="GO" id="GO:0005524">
    <property type="term" value="F:ATP binding"/>
    <property type="evidence" value="ECO:0007669"/>
    <property type="project" value="UniProtKB-KW"/>
</dbReference>
<dbReference type="FunFam" id="3.30.1360.70:FF:000002">
    <property type="entry name" value="arginine--tRNA ligase, cytoplasmic"/>
    <property type="match status" value="1"/>
</dbReference>
<dbReference type="GO" id="GO:0017101">
    <property type="term" value="C:aminoacyl-tRNA synthetase multienzyme complex"/>
    <property type="evidence" value="ECO:0007669"/>
    <property type="project" value="UniProtKB-ARBA"/>
</dbReference>
<feature type="domain" description="DALR anticodon binding" evidence="14">
    <location>
        <begin position="540"/>
        <end position="665"/>
    </location>
</feature>
<evidence type="ECO:0000256" key="2">
    <source>
        <dbReference type="ARBA" id="ARBA00005594"/>
    </source>
</evidence>
<dbReference type="InterPro" id="IPR001412">
    <property type="entry name" value="aa-tRNA-synth_I_CS"/>
</dbReference>
<evidence type="ECO:0000256" key="8">
    <source>
        <dbReference type="ARBA" id="ARBA00022917"/>
    </source>
</evidence>
<organism evidence="16 17">
    <name type="scientific">Drosophila guanche</name>
    <name type="common">Fruit fly</name>
    <dbReference type="NCBI Taxonomy" id="7266"/>
    <lineage>
        <taxon>Eukaryota</taxon>
        <taxon>Metazoa</taxon>
        <taxon>Ecdysozoa</taxon>
        <taxon>Arthropoda</taxon>
        <taxon>Hexapoda</taxon>
        <taxon>Insecta</taxon>
        <taxon>Pterygota</taxon>
        <taxon>Neoptera</taxon>
        <taxon>Endopterygota</taxon>
        <taxon>Diptera</taxon>
        <taxon>Brachycera</taxon>
        <taxon>Muscomorpha</taxon>
        <taxon>Ephydroidea</taxon>
        <taxon>Drosophilidae</taxon>
        <taxon>Drosophila</taxon>
        <taxon>Sophophora</taxon>
    </lineage>
</organism>
<evidence type="ECO:0000256" key="4">
    <source>
        <dbReference type="ARBA" id="ARBA00022490"/>
    </source>
</evidence>
<accession>A0A3B0KDR7</accession>
<keyword evidence="8 13" id="KW-0648">Protein biosynthesis</keyword>
<dbReference type="Pfam" id="PF05746">
    <property type="entry name" value="DALR_1"/>
    <property type="match status" value="1"/>
</dbReference>
<keyword evidence="17" id="KW-1185">Reference proteome</keyword>
<dbReference type="PROSITE" id="PS00178">
    <property type="entry name" value="AA_TRNA_LIGASE_I"/>
    <property type="match status" value="1"/>
</dbReference>
<evidence type="ECO:0000256" key="10">
    <source>
        <dbReference type="ARBA" id="ARBA00033033"/>
    </source>
</evidence>
<feature type="domain" description="Arginyl tRNA synthetase N-terminal" evidence="15">
    <location>
        <begin position="81"/>
        <end position="171"/>
    </location>
</feature>
<dbReference type="Pfam" id="PF00750">
    <property type="entry name" value="tRNA-synt_1d"/>
    <property type="match status" value="1"/>
</dbReference>
<gene>
    <name evidence="16" type="ORF">DGUA_6G008589</name>
</gene>
<dbReference type="InterPro" id="IPR009080">
    <property type="entry name" value="tRNAsynth_Ia_anticodon-bd"/>
</dbReference>
<dbReference type="Pfam" id="PF03485">
    <property type="entry name" value="Arg_tRNA_synt_N"/>
    <property type="match status" value="1"/>
</dbReference>
<dbReference type="SUPFAM" id="SSF52374">
    <property type="entry name" value="Nucleotidylyl transferase"/>
    <property type="match status" value="1"/>
</dbReference>
<keyword evidence="7 13" id="KW-0067">ATP-binding</keyword>
<dbReference type="GO" id="GO:0006420">
    <property type="term" value="P:arginyl-tRNA aminoacylation"/>
    <property type="evidence" value="ECO:0007669"/>
    <property type="project" value="InterPro"/>
</dbReference>
<dbReference type="STRING" id="7266.A0A3B0KDR7"/>
<name>A0A3B0KDR7_DROGU</name>
<dbReference type="EMBL" id="OUUW01000011">
    <property type="protein sequence ID" value="SPP86430.1"/>
    <property type="molecule type" value="Genomic_DNA"/>
</dbReference>
<evidence type="ECO:0000256" key="9">
    <source>
        <dbReference type="ARBA" id="ARBA00023146"/>
    </source>
</evidence>
<evidence type="ECO:0000256" key="13">
    <source>
        <dbReference type="RuleBase" id="RU363038"/>
    </source>
</evidence>
<evidence type="ECO:0000256" key="1">
    <source>
        <dbReference type="ARBA" id="ARBA00004514"/>
    </source>
</evidence>
<dbReference type="InterPro" id="IPR008909">
    <property type="entry name" value="DALR_anticod-bd"/>
</dbReference>
<dbReference type="FunFam" id="1.10.730.10:FF:000006">
    <property type="entry name" value="Arginyl-tRNA synthetase 2, mitochondrial"/>
    <property type="match status" value="1"/>
</dbReference>
<dbReference type="HAMAP" id="MF_00123">
    <property type="entry name" value="Arg_tRNA_synth"/>
    <property type="match status" value="1"/>
</dbReference>
<dbReference type="InterPro" id="IPR005148">
    <property type="entry name" value="Arg-tRNA-synth_N"/>
</dbReference>
<evidence type="ECO:0000259" key="15">
    <source>
        <dbReference type="SMART" id="SM01016"/>
    </source>
</evidence>
<dbReference type="Gene3D" id="3.40.50.620">
    <property type="entry name" value="HUPs"/>
    <property type="match status" value="1"/>
</dbReference>
<keyword evidence="4" id="KW-0963">Cytoplasm</keyword>
<dbReference type="InterPro" id="IPR001278">
    <property type="entry name" value="Arg-tRNA-ligase"/>
</dbReference>
<evidence type="ECO:0000256" key="12">
    <source>
        <dbReference type="ARBA" id="ARBA00071644"/>
    </source>
</evidence>
<dbReference type="SUPFAM" id="SSF55190">
    <property type="entry name" value="Arginyl-tRNA synthetase (ArgRS), N-terminal 'additional' domain"/>
    <property type="match status" value="1"/>
</dbReference>
<dbReference type="FunFam" id="3.40.50.620:FF:000084">
    <property type="entry name" value="arginine--tRNA ligase, cytoplasmic"/>
    <property type="match status" value="1"/>
</dbReference>
<dbReference type="Gene3D" id="1.10.730.10">
    <property type="entry name" value="Isoleucyl-tRNA Synthetase, Domain 1"/>
    <property type="match status" value="1"/>
</dbReference>
<dbReference type="PRINTS" id="PR01038">
    <property type="entry name" value="TRNASYNTHARG"/>
</dbReference>
<dbReference type="CDD" id="cd00671">
    <property type="entry name" value="ArgRS_core"/>
    <property type="match status" value="1"/>
</dbReference>
<dbReference type="GO" id="GO:0005829">
    <property type="term" value="C:cytosol"/>
    <property type="evidence" value="ECO:0007669"/>
    <property type="project" value="UniProtKB-SubCell"/>
</dbReference>
<dbReference type="GO" id="GO:0004814">
    <property type="term" value="F:arginine-tRNA ligase activity"/>
    <property type="evidence" value="ECO:0007669"/>
    <property type="project" value="UniProtKB-EC"/>
</dbReference>
<dbReference type="PANTHER" id="PTHR11956:SF5">
    <property type="entry name" value="ARGININE--TRNA LIGASE, CYTOPLASMIC"/>
    <property type="match status" value="1"/>
</dbReference>
<evidence type="ECO:0000313" key="17">
    <source>
        <dbReference type="Proteomes" id="UP000268350"/>
    </source>
</evidence>
<dbReference type="OrthoDB" id="68056at2759"/>
<dbReference type="InterPro" id="IPR035684">
    <property type="entry name" value="ArgRS_core"/>
</dbReference>
<proteinExistence type="inferred from homology"/>
<evidence type="ECO:0000256" key="11">
    <source>
        <dbReference type="ARBA" id="ARBA00049339"/>
    </source>
</evidence>
<dbReference type="SUPFAM" id="SSF47323">
    <property type="entry name" value="Anticodon-binding domain of a subclass of class I aminoacyl-tRNA synthetases"/>
    <property type="match status" value="1"/>
</dbReference>
<comment type="similarity">
    <text evidence="2 13">Belongs to the class-I aminoacyl-tRNA synthetase family.</text>
</comment>
<evidence type="ECO:0000256" key="6">
    <source>
        <dbReference type="ARBA" id="ARBA00022741"/>
    </source>
</evidence>
<keyword evidence="5 13" id="KW-0436">Ligase</keyword>
<dbReference type="NCBIfam" id="TIGR00456">
    <property type="entry name" value="argS"/>
    <property type="match status" value="1"/>
</dbReference>
<reference evidence="17" key="1">
    <citation type="submission" date="2018-01" db="EMBL/GenBank/DDBJ databases">
        <authorList>
            <person name="Alioto T."/>
            <person name="Alioto T."/>
        </authorList>
    </citation>
    <scope>NUCLEOTIDE SEQUENCE [LARGE SCALE GENOMIC DNA]</scope>
</reference>
<comment type="catalytic activity">
    <reaction evidence="11">
        <text>tRNA(Arg) + L-arginine + ATP = L-arginyl-tRNA(Arg) + AMP + diphosphate</text>
        <dbReference type="Rhea" id="RHEA:20301"/>
        <dbReference type="Rhea" id="RHEA-COMP:9658"/>
        <dbReference type="Rhea" id="RHEA-COMP:9673"/>
        <dbReference type="ChEBI" id="CHEBI:30616"/>
        <dbReference type="ChEBI" id="CHEBI:32682"/>
        <dbReference type="ChEBI" id="CHEBI:33019"/>
        <dbReference type="ChEBI" id="CHEBI:78442"/>
        <dbReference type="ChEBI" id="CHEBI:78513"/>
        <dbReference type="ChEBI" id="CHEBI:456215"/>
        <dbReference type="EC" id="6.1.1.19"/>
    </reaction>
</comment>
<dbReference type="EC" id="6.1.1.19" evidence="3"/>
<dbReference type="PANTHER" id="PTHR11956">
    <property type="entry name" value="ARGINYL-TRNA SYNTHETASE"/>
    <property type="match status" value="1"/>
</dbReference>